<feature type="region of interest" description="Disordered" evidence="1">
    <location>
        <begin position="33"/>
        <end position="80"/>
    </location>
</feature>
<gene>
    <name evidence="2" type="ORF">VL23_00110</name>
</gene>
<evidence type="ECO:0000313" key="2">
    <source>
        <dbReference type="EMBL" id="KOO84541.1"/>
    </source>
</evidence>
<dbReference type="AlphaFoldDB" id="A0AB34TNY5"/>
<sequence>MLESKRNGIDDAARVDRVMMAGDRLWVAGLIPGERASVDTARPARSMEESVNDLAGDNRQREHQLALESRQHENRGPSMA</sequence>
<accession>A0AB34TNY5</accession>
<reference evidence="2 3" key="1">
    <citation type="journal article" date="2015" name="Antimicrob. Agents Chemother.">
        <title>Whole-Genome Sequencing Identifies Emergence of a Quinolone Resistance Mutation in a Case of Stenotrophomonas maltophilia Bacteremia.</title>
        <authorList>
            <person name="Pak T.R."/>
            <person name="Altman D.R."/>
            <person name="Attie O."/>
            <person name="Sebra R."/>
            <person name="Hamula C.L."/>
            <person name="Lewis M."/>
            <person name="Deikus G."/>
            <person name="Newman L.C."/>
            <person name="Fang G."/>
            <person name="Hand J."/>
            <person name="Papel G."/>
            <person name="Wallach F."/>
            <person name="Schadt E.E."/>
            <person name="Huprikar S."/>
            <person name="van Bakel H."/>
            <person name="Kasarskis A."/>
            <person name="Bashir A."/>
        </authorList>
    </citation>
    <scope>NUCLEOTIDE SEQUENCE [LARGE SCALE GENOMIC DNA]</scope>
    <source>
        <strain evidence="2 3">ISMMS6</strain>
    </source>
</reference>
<proteinExistence type="predicted"/>
<comment type="caution">
    <text evidence="2">The sequence shown here is derived from an EMBL/GenBank/DDBJ whole genome shotgun (WGS) entry which is preliminary data.</text>
</comment>
<evidence type="ECO:0000313" key="3">
    <source>
        <dbReference type="Proteomes" id="UP000037632"/>
    </source>
</evidence>
<name>A0AB34TNY5_STEMA</name>
<evidence type="ECO:0000256" key="1">
    <source>
        <dbReference type="SAM" id="MobiDB-lite"/>
    </source>
</evidence>
<organism evidence="2 3">
    <name type="scientific">Stenotrophomonas maltophilia</name>
    <name type="common">Pseudomonas maltophilia</name>
    <name type="synonym">Xanthomonas maltophilia</name>
    <dbReference type="NCBI Taxonomy" id="40324"/>
    <lineage>
        <taxon>Bacteria</taxon>
        <taxon>Pseudomonadati</taxon>
        <taxon>Pseudomonadota</taxon>
        <taxon>Gammaproteobacteria</taxon>
        <taxon>Lysobacterales</taxon>
        <taxon>Lysobacteraceae</taxon>
        <taxon>Stenotrophomonas</taxon>
        <taxon>Stenotrophomonas maltophilia group</taxon>
    </lineage>
</organism>
<protein>
    <submittedName>
        <fullName evidence="2">Uncharacterized protein</fullName>
    </submittedName>
</protein>
<feature type="compositionally biased region" description="Basic and acidic residues" evidence="1">
    <location>
        <begin position="56"/>
        <end position="80"/>
    </location>
</feature>
<dbReference type="Proteomes" id="UP000037632">
    <property type="component" value="Unassembled WGS sequence"/>
</dbReference>
<dbReference type="EMBL" id="JZIW01000001">
    <property type="protein sequence ID" value="KOO84541.1"/>
    <property type="molecule type" value="Genomic_DNA"/>
</dbReference>